<keyword evidence="2" id="KW-0862">Zinc</keyword>
<reference evidence="4 5" key="1">
    <citation type="submission" date="2016-11" db="EMBL/GenBank/DDBJ databases">
        <authorList>
            <person name="Jaros S."/>
            <person name="Januszkiewicz K."/>
            <person name="Wedrychowicz H."/>
        </authorList>
    </citation>
    <scope>NUCLEOTIDE SEQUENCE [LARGE SCALE GENOMIC DNA]</scope>
    <source>
        <strain evidence="4 5">DSM 43832</strain>
    </source>
</reference>
<proteinExistence type="predicted"/>
<evidence type="ECO:0000256" key="3">
    <source>
        <dbReference type="ARBA" id="ARBA00023002"/>
    </source>
</evidence>
<gene>
    <name evidence="4" type="ORF">SAMN05443637_103231</name>
</gene>
<dbReference type="AlphaFoldDB" id="A0A1M6QC86"/>
<dbReference type="EMBL" id="FRAP01000003">
    <property type="protein sequence ID" value="SHK17791.1"/>
    <property type="molecule type" value="Genomic_DNA"/>
</dbReference>
<name>A0A1M6QC86_PSETH</name>
<keyword evidence="1" id="KW-0479">Metal-binding</keyword>
<keyword evidence="3" id="KW-0560">Oxidoreductase</keyword>
<dbReference type="Gene3D" id="3.40.50.720">
    <property type="entry name" value="NAD(P)-binding Rossmann-like Domain"/>
    <property type="match status" value="1"/>
</dbReference>
<dbReference type="InterPro" id="IPR047109">
    <property type="entry name" value="CAD-like"/>
</dbReference>
<dbReference type="Gene3D" id="3.90.180.10">
    <property type="entry name" value="Medium-chain alcohol dehydrogenases, catalytic domain"/>
    <property type="match status" value="1"/>
</dbReference>
<accession>A0A1M6QC86</accession>
<evidence type="ECO:0008006" key="6">
    <source>
        <dbReference type="Google" id="ProtNLM"/>
    </source>
</evidence>
<dbReference type="GO" id="GO:0046872">
    <property type="term" value="F:metal ion binding"/>
    <property type="evidence" value="ECO:0007669"/>
    <property type="project" value="UniProtKB-KW"/>
</dbReference>
<dbReference type="PANTHER" id="PTHR42683">
    <property type="entry name" value="ALDEHYDE REDUCTASE"/>
    <property type="match status" value="1"/>
</dbReference>
<evidence type="ECO:0000256" key="2">
    <source>
        <dbReference type="ARBA" id="ARBA00022833"/>
    </source>
</evidence>
<evidence type="ECO:0000256" key="1">
    <source>
        <dbReference type="ARBA" id="ARBA00022723"/>
    </source>
</evidence>
<dbReference type="STRING" id="1848.SAMN05443637_103231"/>
<dbReference type="InterPro" id="IPR036291">
    <property type="entry name" value="NAD(P)-bd_dom_sf"/>
</dbReference>
<protein>
    <recommendedName>
        <fullName evidence="6">Zinc-binding dehydrogenase</fullName>
    </recommendedName>
</protein>
<sequence>MPRSCLLATAGSSAAMSTTVDGLRRNGELVVIGADAEPIQVAPRPLIAASRTIHGHPSGTARDVEETMRLAALTGVRPIVETRPLDEVGSAFERMLSGKARYRMVRTTGR</sequence>
<dbReference type="GO" id="GO:0016616">
    <property type="term" value="F:oxidoreductase activity, acting on the CH-OH group of donors, NAD or NADP as acceptor"/>
    <property type="evidence" value="ECO:0007669"/>
    <property type="project" value="InterPro"/>
</dbReference>
<keyword evidence="5" id="KW-1185">Reference proteome</keyword>
<evidence type="ECO:0000313" key="5">
    <source>
        <dbReference type="Proteomes" id="UP000184363"/>
    </source>
</evidence>
<evidence type="ECO:0000313" key="4">
    <source>
        <dbReference type="EMBL" id="SHK17791.1"/>
    </source>
</evidence>
<organism evidence="4 5">
    <name type="scientific">Pseudonocardia thermophila</name>
    <dbReference type="NCBI Taxonomy" id="1848"/>
    <lineage>
        <taxon>Bacteria</taxon>
        <taxon>Bacillati</taxon>
        <taxon>Actinomycetota</taxon>
        <taxon>Actinomycetes</taxon>
        <taxon>Pseudonocardiales</taxon>
        <taxon>Pseudonocardiaceae</taxon>
        <taxon>Pseudonocardia</taxon>
    </lineage>
</organism>
<dbReference type="Proteomes" id="UP000184363">
    <property type="component" value="Unassembled WGS sequence"/>
</dbReference>
<dbReference type="SUPFAM" id="SSF51735">
    <property type="entry name" value="NAD(P)-binding Rossmann-fold domains"/>
    <property type="match status" value="1"/>
</dbReference>